<organism evidence="2 3">
    <name type="scientific">Sporolactobacillus putidus</name>
    <dbReference type="NCBI Taxonomy" id="492735"/>
    <lineage>
        <taxon>Bacteria</taxon>
        <taxon>Bacillati</taxon>
        <taxon>Bacillota</taxon>
        <taxon>Bacilli</taxon>
        <taxon>Bacillales</taxon>
        <taxon>Sporolactobacillaceae</taxon>
        <taxon>Sporolactobacillus</taxon>
    </lineage>
</organism>
<accession>A0A917W007</accession>
<keyword evidence="1" id="KW-0472">Membrane</keyword>
<keyword evidence="1" id="KW-0812">Transmembrane</keyword>
<evidence type="ECO:0000256" key="1">
    <source>
        <dbReference type="SAM" id="Phobius"/>
    </source>
</evidence>
<sequence>MFATSIIILREVIIAVVHFNVHLPVYFVLVYAGQIHQIGRMLLEPDVIKQKIISGYIAAAIKTYYIKFNDK</sequence>
<dbReference type="EMBL" id="BMOK01000005">
    <property type="protein sequence ID" value="GGL51721.1"/>
    <property type="molecule type" value="Genomic_DNA"/>
</dbReference>
<gene>
    <name evidence="2" type="ORF">GCM10007968_14830</name>
</gene>
<dbReference type="AlphaFoldDB" id="A0A917W007"/>
<reference evidence="2" key="2">
    <citation type="submission" date="2020-09" db="EMBL/GenBank/DDBJ databases">
        <authorList>
            <person name="Sun Q."/>
            <person name="Ohkuma M."/>
        </authorList>
    </citation>
    <scope>NUCLEOTIDE SEQUENCE</scope>
    <source>
        <strain evidence="2">JCM 15325</strain>
    </source>
</reference>
<comment type="caution">
    <text evidence="2">The sequence shown here is derived from an EMBL/GenBank/DDBJ whole genome shotgun (WGS) entry which is preliminary data.</text>
</comment>
<protein>
    <submittedName>
        <fullName evidence="2">Uncharacterized protein</fullName>
    </submittedName>
</protein>
<reference evidence="2" key="1">
    <citation type="journal article" date="2014" name="Int. J. Syst. Evol. Microbiol.">
        <title>Complete genome sequence of Corynebacterium casei LMG S-19264T (=DSM 44701T), isolated from a smear-ripened cheese.</title>
        <authorList>
            <consortium name="US DOE Joint Genome Institute (JGI-PGF)"/>
            <person name="Walter F."/>
            <person name="Albersmeier A."/>
            <person name="Kalinowski J."/>
            <person name="Ruckert C."/>
        </authorList>
    </citation>
    <scope>NUCLEOTIDE SEQUENCE</scope>
    <source>
        <strain evidence="2">JCM 15325</strain>
    </source>
</reference>
<feature type="transmembrane region" description="Helical" evidence="1">
    <location>
        <begin position="12"/>
        <end position="32"/>
    </location>
</feature>
<dbReference type="Proteomes" id="UP000654670">
    <property type="component" value="Unassembled WGS sequence"/>
</dbReference>
<keyword evidence="3" id="KW-1185">Reference proteome</keyword>
<evidence type="ECO:0000313" key="2">
    <source>
        <dbReference type="EMBL" id="GGL51721.1"/>
    </source>
</evidence>
<keyword evidence="1" id="KW-1133">Transmembrane helix</keyword>
<evidence type="ECO:0000313" key="3">
    <source>
        <dbReference type="Proteomes" id="UP000654670"/>
    </source>
</evidence>
<proteinExistence type="predicted"/>
<name>A0A917W007_9BACL</name>